<dbReference type="GO" id="GO:0003735">
    <property type="term" value="F:structural constituent of ribosome"/>
    <property type="evidence" value="ECO:0007669"/>
    <property type="project" value="InterPro"/>
</dbReference>
<dbReference type="OrthoDB" id="16434at2759"/>
<comment type="caution">
    <text evidence="1">The sequence shown here is derived from an EMBL/GenBank/DDBJ whole genome shotgun (WGS) entry which is preliminary data.</text>
</comment>
<organism evidence="1 2">
    <name type="scientific">Leptotrombidium deliense</name>
    <dbReference type="NCBI Taxonomy" id="299467"/>
    <lineage>
        <taxon>Eukaryota</taxon>
        <taxon>Metazoa</taxon>
        <taxon>Ecdysozoa</taxon>
        <taxon>Arthropoda</taxon>
        <taxon>Chelicerata</taxon>
        <taxon>Arachnida</taxon>
        <taxon>Acari</taxon>
        <taxon>Acariformes</taxon>
        <taxon>Trombidiformes</taxon>
        <taxon>Prostigmata</taxon>
        <taxon>Anystina</taxon>
        <taxon>Parasitengona</taxon>
        <taxon>Trombiculoidea</taxon>
        <taxon>Trombiculidae</taxon>
        <taxon>Leptotrombidium</taxon>
    </lineage>
</organism>
<keyword evidence="2" id="KW-1185">Reference proteome</keyword>
<dbReference type="Pfam" id="PF16053">
    <property type="entry name" value="MRP-S34"/>
    <property type="match status" value="1"/>
</dbReference>
<dbReference type="GO" id="GO:0005739">
    <property type="term" value="C:mitochondrion"/>
    <property type="evidence" value="ECO:0007669"/>
    <property type="project" value="InterPro"/>
</dbReference>
<dbReference type="PANTHER" id="PTHR28589">
    <property type="entry name" value="28S RIBOSOMAL PROTEIN S34, MITOCHONDRIAL"/>
    <property type="match status" value="1"/>
</dbReference>
<gene>
    <name evidence="1" type="ORF">B4U80_07131</name>
</gene>
<dbReference type="InterPro" id="IPR032053">
    <property type="entry name" value="Ribosomal_mS34"/>
</dbReference>
<evidence type="ECO:0000313" key="2">
    <source>
        <dbReference type="Proteomes" id="UP000288716"/>
    </source>
</evidence>
<name>A0A443SEY7_9ACAR</name>
<dbReference type="Proteomes" id="UP000288716">
    <property type="component" value="Unassembled WGS sequence"/>
</dbReference>
<dbReference type="VEuPathDB" id="VectorBase:LDEU005974"/>
<sequence length="230" mass="26776">MPRIIRIGKKSNCFGKTVFEILANLKNFGIGRYLIRNSLKTQGKTYYKIVDAWPQMEGGNLTHGRVFVEQVFDGKRIPGITEITPWHPDYSLVPKDEEESILIKNPEVWGEKDVVLLPKYFKVPPLMAEFLNRRKLDVKPNLFMKNLSLENNGYDKKSLLDFKIPAVYDDIAYMEENVFQYKYRIADEDNGEKPTVTYENHPVYLKRLWEGVQPVEAPLEPEAIKNSDFE</sequence>
<dbReference type="AlphaFoldDB" id="A0A443SEY7"/>
<dbReference type="EMBL" id="NCKV01003100">
    <property type="protein sequence ID" value="RWS26065.1"/>
    <property type="molecule type" value="Genomic_DNA"/>
</dbReference>
<accession>A0A443SEY7</accession>
<reference evidence="1 2" key="1">
    <citation type="journal article" date="2018" name="Gigascience">
        <title>Genomes of trombidid mites reveal novel predicted allergens and laterally-transferred genes associated with secondary metabolism.</title>
        <authorList>
            <person name="Dong X."/>
            <person name="Chaisiri K."/>
            <person name="Xia D."/>
            <person name="Armstrong S.D."/>
            <person name="Fang Y."/>
            <person name="Donnelly M.J."/>
            <person name="Kadowaki T."/>
            <person name="McGarry J.W."/>
            <person name="Darby A.C."/>
            <person name="Makepeace B.L."/>
        </authorList>
    </citation>
    <scope>NUCLEOTIDE SEQUENCE [LARGE SCALE GENOMIC DNA]</scope>
    <source>
        <strain evidence="1">UoL-UT</strain>
    </source>
</reference>
<evidence type="ECO:0000313" key="1">
    <source>
        <dbReference type="EMBL" id="RWS26065.1"/>
    </source>
</evidence>
<proteinExistence type="predicted"/>
<dbReference type="STRING" id="299467.A0A443SEY7"/>
<dbReference type="PANTHER" id="PTHR28589:SF1">
    <property type="entry name" value="SMALL RIBOSOMAL SUBUNIT PROTEIN MS34"/>
    <property type="match status" value="1"/>
</dbReference>
<protein>
    <submittedName>
        <fullName evidence="1">Uncharacterized protein</fullName>
    </submittedName>
</protein>